<sequence>MNSELARKRVLSNNYLIENVLDKLSRVIVLNIDTSNKKKMEMENENEKESLTEKEKENEKQKLLKESKETQEFLISLENLKLNLQKKKNATKCLTTGLKDLEATNSKLKDGINELEKEIEFKKKEYESRRLFKEQIKKCESLLNMVLRLPKKTQLQSKIEFEQSEIQRLEKEREKISKQLKDRSKKLSMFMFAIQQFKNETEDETEEVEEGEIRSLKKRKKINAKK</sequence>
<protein>
    <submittedName>
        <fullName evidence="3">Tho complex subunit 7</fullName>
    </submittedName>
</protein>
<dbReference type="EMBL" id="JAOAOG010000266">
    <property type="protein sequence ID" value="KAJ6234990.1"/>
    <property type="molecule type" value="Genomic_DNA"/>
</dbReference>
<comment type="caution">
    <text evidence="3">The sequence shown here is derived from an EMBL/GenBank/DDBJ whole genome shotgun (WGS) entry which is preliminary data.</text>
</comment>
<name>A0ABQ8XRM3_9EUKA</name>
<feature type="coiled-coil region" evidence="1">
    <location>
        <begin position="98"/>
        <end position="125"/>
    </location>
</feature>
<evidence type="ECO:0000313" key="4">
    <source>
        <dbReference type="Proteomes" id="UP001150062"/>
    </source>
</evidence>
<feature type="region of interest" description="Disordered" evidence="2">
    <location>
        <begin position="39"/>
        <end position="61"/>
    </location>
</feature>
<gene>
    <name evidence="3" type="ORF">M0813_28969</name>
</gene>
<keyword evidence="4" id="KW-1185">Reference proteome</keyword>
<organism evidence="3 4">
    <name type="scientific">Anaeramoeba flamelloides</name>
    <dbReference type="NCBI Taxonomy" id="1746091"/>
    <lineage>
        <taxon>Eukaryota</taxon>
        <taxon>Metamonada</taxon>
        <taxon>Anaeramoebidae</taxon>
        <taxon>Anaeramoeba</taxon>
    </lineage>
</organism>
<proteinExistence type="predicted"/>
<keyword evidence="1" id="KW-0175">Coiled coil</keyword>
<evidence type="ECO:0000256" key="2">
    <source>
        <dbReference type="SAM" id="MobiDB-lite"/>
    </source>
</evidence>
<feature type="coiled-coil region" evidence="1">
    <location>
        <begin position="152"/>
        <end position="214"/>
    </location>
</feature>
<reference evidence="3" key="1">
    <citation type="submission" date="2022-08" db="EMBL/GenBank/DDBJ databases">
        <title>Novel sulfate-reducing endosymbionts in the free-living metamonad Anaeramoeba.</title>
        <authorList>
            <person name="Jerlstrom-Hultqvist J."/>
            <person name="Cepicka I."/>
            <person name="Gallot-Lavallee L."/>
            <person name="Salas-Leiva D."/>
            <person name="Curtis B.A."/>
            <person name="Zahonova K."/>
            <person name="Pipaliya S."/>
            <person name="Dacks J."/>
            <person name="Roger A.J."/>
        </authorList>
    </citation>
    <scope>NUCLEOTIDE SEQUENCE</scope>
    <source>
        <strain evidence="3">Schooner1</strain>
    </source>
</reference>
<evidence type="ECO:0000256" key="1">
    <source>
        <dbReference type="SAM" id="Coils"/>
    </source>
</evidence>
<evidence type="ECO:0000313" key="3">
    <source>
        <dbReference type="EMBL" id="KAJ6234990.1"/>
    </source>
</evidence>
<dbReference type="Proteomes" id="UP001150062">
    <property type="component" value="Unassembled WGS sequence"/>
</dbReference>
<accession>A0ABQ8XRM3</accession>